<evidence type="ECO:0008006" key="4">
    <source>
        <dbReference type="Google" id="ProtNLM"/>
    </source>
</evidence>
<dbReference type="Proteomes" id="UP000550707">
    <property type="component" value="Unassembled WGS sequence"/>
</dbReference>
<reference evidence="2 3" key="1">
    <citation type="journal article" date="2020" name="Nature">
        <title>Six reference-quality genomes reveal evolution of bat adaptations.</title>
        <authorList>
            <person name="Jebb D."/>
            <person name="Huang Z."/>
            <person name="Pippel M."/>
            <person name="Hughes G.M."/>
            <person name="Lavrichenko K."/>
            <person name="Devanna P."/>
            <person name="Winkler S."/>
            <person name="Jermiin L.S."/>
            <person name="Skirmuntt E.C."/>
            <person name="Katzourakis A."/>
            <person name="Burkitt-Gray L."/>
            <person name="Ray D.A."/>
            <person name="Sullivan K.A.M."/>
            <person name="Roscito J.G."/>
            <person name="Kirilenko B.M."/>
            <person name="Davalos L.M."/>
            <person name="Corthals A.P."/>
            <person name="Power M.L."/>
            <person name="Jones G."/>
            <person name="Ransome R.D."/>
            <person name="Dechmann D.K.N."/>
            <person name="Locatelli A.G."/>
            <person name="Puechmaille S.J."/>
            <person name="Fedrigo O."/>
            <person name="Jarvis E.D."/>
            <person name="Hiller M."/>
            <person name="Vernes S.C."/>
            <person name="Myers E.W."/>
            <person name="Teeling E.C."/>
        </authorList>
    </citation>
    <scope>NUCLEOTIDE SEQUENCE [LARGE SCALE GENOMIC DNA]</scope>
    <source>
        <strain evidence="2">MMolMol1</strain>
        <tissue evidence="2">Muscle</tissue>
    </source>
</reference>
<sequence length="122" mass="13573">MSEEKARSPSGKMEGEEKPVGASQEKRKEEGKKKNKEGAGDGGRAELNPWPEYINTRLEMYNKLKAEHDAILAEKAEKDSKPIKVTLPDGKQVDAESWKTTPYQIACGIRYGLHLSCPVVCK</sequence>
<organism evidence="2 3">
    <name type="scientific">Molossus molossus</name>
    <name type="common">Pallas' mastiff bat</name>
    <name type="synonym">Vespertilio molossus</name>
    <dbReference type="NCBI Taxonomy" id="27622"/>
    <lineage>
        <taxon>Eukaryota</taxon>
        <taxon>Metazoa</taxon>
        <taxon>Chordata</taxon>
        <taxon>Craniata</taxon>
        <taxon>Vertebrata</taxon>
        <taxon>Euteleostomi</taxon>
        <taxon>Mammalia</taxon>
        <taxon>Eutheria</taxon>
        <taxon>Laurasiatheria</taxon>
        <taxon>Chiroptera</taxon>
        <taxon>Yangochiroptera</taxon>
        <taxon>Molossidae</taxon>
        <taxon>Molossus</taxon>
    </lineage>
</organism>
<dbReference type="AlphaFoldDB" id="A0A7J8J407"/>
<proteinExistence type="predicted"/>
<comment type="caution">
    <text evidence="2">The sequence shown here is derived from an EMBL/GenBank/DDBJ whole genome shotgun (WGS) entry which is preliminary data.</text>
</comment>
<dbReference type="Gene3D" id="3.10.20.30">
    <property type="match status" value="1"/>
</dbReference>
<protein>
    <recommendedName>
        <fullName evidence="4">Threonyl-tRNA synthetase 1</fullName>
    </recommendedName>
</protein>
<keyword evidence="3" id="KW-1185">Reference proteome</keyword>
<dbReference type="InterPro" id="IPR012675">
    <property type="entry name" value="Beta-grasp_dom_sf"/>
</dbReference>
<feature type="region of interest" description="Disordered" evidence="1">
    <location>
        <begin position="1"/>
        <end position="49"/>
    </location>
</feature>
<feature type="compositionally biased region" description="Basic and acidic residues" evidence="1">
    <location>
        <begin position="1"/>
        <end position="39"/>
    </location>
</feature>
<accession>A0A7J8J407</accession>
<evidence type="ECO:0000313" key="3">
    <source>
        <dbReference type="Proteomes" id="UP000550707"/>
    </source>
</evidence>
<evidence type="ECO:0000313" key="2">
    <source>
        <dbReference type="EMBL" id="KAF6491190.1"/>
    </source>
</evidence>
<name>A0A7J8J407_MOLMO</name>
<dbReference type="EMBL" id="JACASF010000003">
    <property type="protein sequence ID" value="KAF6491190.1"/>
    <property type="molecule type" value="Genomic_DNA"/>
</dbReference>
<gene>
    <name evidence="2" type="ORF">HJG59_017804</name>
</gene>
<evidence type="ECO:0000256" key="1">
    <source>
        <dbReference type="SAM" id="MobiDB-lite"/>
    </source>
</evidence>